<evidence type="ECO:0000313" key="2">
    <source>
        <dbReference type="EMBL" id="KAL3757288.1"/>
    </source>
</evidence>
<gene>
    <name evidence="2" type="ORF">ACHAWU_008449</name>
</gene>
<accession>A0ABD3M0P1</accession>
<feature type="compositionally biased region" description="Low complexity" evidence="1">
    <location>
        <begin position="494"/>
        <end position="534"/>
    </location>
</feature>
<keyword evidence="3" id="KW-1185">Reference proteome</keyword>
<dbReference type="AlphaFoldDB" id="A0ABD3M0P1"/>
<feature type="region of interest" description="Disordered" evidence="1">
    <location>
        <begin position="480"/>
        <end position="554"/>
    </location>
</feature>
<evidence type="ECO:0000256" key="1">
    <source>
        <dbReference type="SAM" id="MobiDB-lite"/>
    </source>
</evidence>
<sequence length="554" mass="61777">MQLPNRVFPIPYQVDFSVESKGRHFDFSKRKLIWKFGFAHPPAVFPHLFDADENYIGDSSNDSSSIVPYSADFKKGVECRGREHEIILSWSLLTGKAHLYVNSREIYRHQPVKDEIFNPFSASFHRGFDLPDSEFNGAHRIDIRCYARTPMGAKNMVIDENGGKFRQYDLSVDGLSYFSMPAVFELGTENMWAKVSRWGLLRLDSGTETFKNAPKGRMVDEYYFDKSKQRSPYDTRSNGHGISKDEYNAMSPRSESEEQRMMSIATNASLKDWEEKHSPPRRSSTENASRNGNGRNHDKSNRYAKERNTAIQLQPIVEGNLIDFGVDDAAKAMTQISVSRENASDVSVLDDDATTASFMVNTAWMSDRARVPPVQPAMSSNQLNPGQMYLNQQPQPQPHAHVQVQPRYQDPTYHSQYVQQPWGSVGVMPSPQITPRNASGGIPSSNASFAVPPPPTWDDYKDAFGGSSTMGGSVIGGYTGPSTSQFMSPMSQASVGMSSPMSQQQQQQQQQWQSQQFVSQGGSGSVSVGGPSSGAPQRTKINSFDPMRSDPFAF</sequence>
<comment type="caution">
    <text evidence="2">The sequence shown here is derived from an EMBL/GenBank/DDBJ whole genome shotgun (WGS) entry which is preliminary data.</text>
</comment>
<dbReference type="EMBL" id="JALLBG020000268">
    <property type="protein sequence ID" value="KAL3757288.1"/>
    <property type="molecule type" value="Genomic_DNA"/>
</dbReference>
<reference evidence="2 3" key="1">
    <citation type="submission" date="2024-10" db="EMBL/GenBank/DDBJ databases">
        <title>Updated reference genomes for cyclostephanoid diatoms.</title>
        <authorList>
            <person name="Roberts W.R."/>
            <person name="Alverson A.J."/>
        </authorList>
    </citation>
    <scope>NUCLEOTIDE SEQUENCE [LARGE SCALE GENOMIC DNA]</scope>
    <source>
        <strain evidence="2 3">AJA232-27</strain>
    </source>
</reference>
<feature type="compositionally biased region" description="Polar residues" evidence="1">
    <location>
        <begin position="281"/>
        <end position="294"/>
    </location>
</feature>
<organism evidence="2 3">
    <name type="scientific">Discostella pseudostelligera</name>
    <dbReference type="NCBI Taxonomy" id="259834"/>
    <lineage>
        <taxon>Eukaryota</taxon>
        <taxon>Sar</taxon>
        <taxon>Stramenopiles</taxon>
        <taxon>Ochrophyta</taxon>
        <taxon>Bacillariophyta</taxon>
        <taxon>Coscinodiscophyceae</taxon>
        <taxon>Thalassiosirophycidae</taxon>
        <taxon>Stephanodiscales</taxon>
        <taxon>Stephanodiscaceae</taxon>
        <taxon>Discostella</taxon>
    </lineage>
</organism>
<protein>
    <submittedName>
        <fullName evidence="2">Uncharacterized protein</fullName>
    </submittedName>
</protein>
<proteinExistence type="predicted"/>
<name>A0ABD3M0P1_9STRA</name>
<dbReference type="Proteomes" id="UP001530293">
    <property type="component" value="Unassembled WGS sequence"/>
</dbReference>
<feature type="region of interest" description="Disordered" evidence="1">
    <location>
        <begin position="229"/>
        <end position="303"/>
    </location>
</feature>
<evidence type="ECO:0000313" key="3">
    <source>
        <dbReference type="Proteomes" id="UP001530293"/>
    </source>
</evidence>
<feature type="compositionally biased region" description="Polar residues" evidence="1">
    <location>
        <begin position="480"/>
        <end position="493"/>
    </location>
</feature>